<evidence type="ECO:0000256" key="3">
    <source>
        <dbReference type="ARBA" id="ARBA00022714"/>
    </source>
</evidence>
<evidence type="ECO:0000256" key="4">
    <source>
        <dbReference type="ARBA" id="ARBA00022723"/>
    </source>
</evidence>
<keyword evidence="5" id="KW-0249">Electron transport</keyword>
<comment type="caution">
    <text evidence="10">The sequence shown here is derived from an EMBL/GenBank/DDBJ whole genome shotgun (WGS) entry which is preliminary data.</text>
</comment>
<dbReference type="Pfam" id="PF00111">
    <property type="entry name" value="Fer2"/>
    <property type="match status" value="1"/>
</dbReference>
<dbReference type="InterPro" id="IPR001041">
    <property type="entry name" value="2Fe-2S_ferredoxin-type"/>
</dbReference>
<evidence type="ECO:0000313" key="10">
    <source>
        <dbReference type="EMBL" id="MFC4653715.1"/>
    </source>
</evidence>
<keyword evidence="6" id="KW-0408">Iron</keyword>
<evidence type="ECO:0000259" key="9">
    <source>
        <dbReference type="PROSITE" id="PS51085"/>
    </source>
</evidence>
<dbReference type="PROSITE" id="PS00197">
    <property type="entry name" value="2FE2S_FER_1"/>
    <property type="match status" value="1"/>
</dbReference>
<dbReference type="InterPro" id="IPR006058">
    <property type="entry name" value="2Fe2S_fd_BS"/>
</dbReference>
<gene>
    <name evidence="10" type="ORF">ACFO3I_01625</name>
</gene>
<sequence length="96" mass="10493">MSQQADFQVTIEPSGLTFSVGPTETVLQAALRQGIDFPHRCQQGVCTACVCRLRSGTVTYLPPEPLSAQDKSMNFTYCCLAFASSDLVLHHPFIRG</sequence>
<dbReference type="Gene3D" id="3.10.20.30">
    <property type="match status" value="1"/>
</dbReference>
<organism evidence="10 11">
    <name type="scientific">Rheinheimera marina</name>
    <dbReference type="NCBI Taxonomy" id="1774958"/>
    <lineage>
        <taxon>Bacteria</taxon>
        <taxon>Pseudomonadati</taxon>
        <taxon>Pseudomonadota</taxon>
        <taxon>Gammaproteobacteria</taxon>
        <taxon>Chromatiales</taxon>
        <taxon>Chromatiaceae</taxon>
        <taxon>Rheinheimera</taxon>
    </lineage>
</organism>
<evidence type="ECO:0000256" key="5">
    <source>
        <dbReference type="ARBA" id="ARBA00022982"/>
    </source>
</evidence>
<evidence type="ECO:0000256" key="2">
    <source>
        <dbReference type="ARBA" id="ARBA00022448"/>
    </source>
</evidence>
<reference evidence="11" key="1">
    <citation type="journal article" date="2019" name="Int. J. Syst. Evol. Microbiol.">
        <title>The Global Catalogue of Microorganisms (GCM) 10K type strain sequencing project: providing services to taxonomists for standard genome sequencing and annotation.</title>
        <authorList>
            <consortium name="The Broad Institute Genomics Platform"/>
            <consortium name="The Broad Institute Genome Sequencing Center for Infectious Disease"/>
            <person name="Wu L."/>
            <person name="Ma J."/>
        </authorList>
    </citation>
    <scope>NUCLEOTIDE SEQUENCE [LARGE SCALE GENOMIC DNA]</scope>
    <source>
        <strain evidence="11">DT28</strain>
    </source>
</reference>
<dbReference type="RefSeq" id="WP_377331207.1">
    <property type="nucleotide sequence ID" value="NZ_JBHSGB010000001.1"/>
</dbReference>
<evidence type="ECO:0000256" key="1">
    <source>
        <dbReference type="ARBA" id="ARBA00007874"/>
    </source>
</evidence>
<dbReference type="InterPro" id="IPR012675">
    <property type="entry name" value="Beta-grasp_dom_sf"/>
</dbReference>
<evidence type="ECO:0000256" key="7">
    <source>
        <dbReference type="ARBA" id="ARBA00023014"/>
    </source>
</evidence>
<evidence type="ECO:0000313" key="11">
    <source>
        <dbReference type="Proteomes" id="UP001595962"/>
    </source>
</evidence>
<feature type="domain" description="2Fe-2S ferredoxin-type" evidence="9">
    <location>
        <begin position="7"/>
        <end position="95"/>
    </location>
</feature>
<comment type="cofactor">
    <cofactor evidence="8">
        <name>[2Fe-2S] cluster</name>
        <dbReference type="ChEBI" id="CHEBI:190135"/>
    </cofactor>
</comment>
<keyword evidence="11" id="KW-1185">Reference proteome</keyword>
<dbReference type="PANTHER" id="PTHR43112">
    <property type="entry name" value="FERREDOXIN"/>
    <property type="match status" value="1"/>
</dbReference>
<keyword evidence="7" id="KW-0411">Iron-sulfur</keyword>
<evidence type="ECO:0000256" key="8">
    <source>
        <dbReference type="ARBA" id="ARBA00034078"/>
    </source>
</evidence>
<dbReference type="Proteomes" id="UP001595962">
    <property type="component" value="Unassembled WGS sequence"/>
</dbReference>
<dbReference type="EMBL" id="JBHSGB010000001">
    <property type="protein sequence ID" value="MFC4653715.1"/>
    <property type="molecule type" value="Genomic_DNA"/>
</dbReference>
<dbReference type="CDD" id="cd00207">
    <property type="entry name" value="fer2"/>
    <property type="match status" value="1"/>
</dbReference>
<protein>
    <submittedName>
        <fullName evidence="10">2Fe-2S iron-sulfur cluster-binding protein</fullName>
    </submittedName>
</protein>
<dbReference type="SUPFAM" id="SSF54292">
    <property type="entry name" value="2Fe-2S ferredoxin-like"/>
    <property type="match status" value="1"/>
</dbReference>
<keyword evidence="4" id="KW-0479">Metal-binding</keyword>
<dbReference type="PROSITE" id="PS51085">
    <property type="entry name" value="2FE2S_FER_2"/>
    <property type="match status" value="1"/>
</dbReference>
<keyword evidence="2" id="KW-0813">Transport</keyword>
<name>A0ABV9JG78_9GAMM</name>
<accession>A0ABV9JG78</accession>
<keyword evidence="3" id="KW-0001">2Fe-2S</keyword>
<proteinExistence type="inferred from homology"/>
<dbReference type="PANTHER" id="PTHR43112:SF3">
    <property type="entry name" value="FERREDOXIN-2, CHLOROPLASTIC"/>
    <property type="match status" value="1"/>
</dbReference>
<evidence type="ECO:0000256" key="6">
    <source>
        <dbReference type="ARBA" id="ARBA00023004"/>
    </source>
</evidence>
<comment type="similarity">
    <text evidence="1">Belongs to the 2Fe2S plant-type ferredoxin family.</text>
</comment>
<dbReference type="InterPro" id="IPR036010">
    <property type="entry name" value="2Fe-2S_ferredoxin-like_sf"/>
</dbReference>